<accession>A0A6F9DNB5</accession>
<dbReference type="GO" id="GO:0008270">
    <property type="term" value="F:zinc ion binding"/>
    <property type="evidence" value="ECO:0007669"/>
    <property type="project" value="UniProtKB-KW"/>
</dbReference>
<proteinExistence type="evidence at transcript level"/>
<feature type="domain" description="FYVE-type" evidence="6">
    <location>
        <begin position="162"/>
        <end position="222"/>
    </location>
</feature>
<dbReference type="Gene3D" id="3.30.40.10">
    <property type="entry name" value="Zinc/RING finger domain, C3HC4 (zinc finger)"/>
    <property type="match status" value="1"/>
</dbReference>
<feature type="domain" description="PH" evidence="5">
    <location>
        <begin position="35"/>
        <end position="140"/>
    </location>
</feature>
<dbReference type="PROSITE" id="PS50178">
    <property type="entry name" value="ZF_FYVE"/>
    <property type="match status" value="1"/>
</dbReference>
<dbReference type="InterPro" id="IPR037871">
    <property type="entry name" value="PH_Phafin"/>
</dbReference>
<dbReference type="GO" id="GO:0035091">
    <property type="term" value="F:phosphatidylinositol binding"/>
    <property type="evidence" value="ECO:0007669"/>
    <property type="project" value="TreeGrafter"/>
</dbReference>
<keyword evidence="1" id="KW-0479">Metal-binding</keyword>
<keyword evidence="2 4" id="KW-0863">Zinc-finger</keyword>
<dbReference type="AlphaFoldDB" id="A0A6F9DNB5"/>
<dbReference type="PROSITE" id="PS50003">
    <property type="entry name" value="PH_DOMAIN"/>
    <property type="match status" value="1"/>
</dbReference>
<dbReference type="Pfam" id="PF01363">
    <property type="entry name" value="FYVE"/>
    <property type="match status" value="1"/>
</dbReference>
<dbReference type="Gene3D" id="2.30.29.30">
    <property type="entry name" value="Pleckstrin-homology domain (PH domain)/Phosphotyrosine-binding domain (PTB)"/>
    <property type="match status" value="1"/>
</dbReference>
<dbReference type="SUPFAM" id="SSF57903">
    <property type="entry name" value="FYVE/PHD zinc finger"/>
    <property type="match status" value="1"/>
</dbReference>
<dbReference type="CDD" id="cd15717">
    <property type="entry name" value="FYVE_PKHF"/>
    <property type="match status" value="1"/>
</dbReference>
<evidence type="ECO:0000259" key="5">
    <source>
        <dbReference type="PROSITE" id="PS50003"/>
    </source>
</evidence>
<evidence type="ECO:0000313" key="7">
    <source>
        <dbReference type="EMBL" id="CAB3264942.1"/>
    </source>
</evidence>
<dbReference type="SUPFAM" id="SSF50729">
    <property type="entry name" value="PH domain-like"/>
    <property type="match status" value="1"/>
</dbReference>
<dbReference type="GO" id="GO:0007032">
    <property type="term" value="P:endosome organization"/>
    <property type="evidence" value="ECO:0007669"/>
    <property type="project" value="TreeGrafter"/>
</dbReference>
<protein>
    <submittedName>
        <fullName evidence="7">ZF(FYVE)-9 zinc finger protein ZF9</fullName>
    </submittedName>
</protein>
<dbReference type="InterPro" id="IPR000306">
    <property type="entry name" value="Znf_FYVE"/>
</dbReference>
<organism evidence="7">
    <name type="scientific">Phallusia mammillata</name>
    <dbReference type="NCBI Taxonomy" id="59560"/>
    <lineage>
        <taxon>Eukaryota</taxon>
        <taxon>Metazoa</taxon>
        <taxon>Chordata</taxon>
        <taxon>Tunicata</taxon>
        <taxon>Ascidiacea</taxon>
        <taxon>Phlebobranchia</taxon>
        <taxon>Ascidiidae</taxon>
        <taxon>Phallusia</taxon>
    </lineage>
</organism>
<dbReference type="InterPro" id="IPR055251">
    <property type="entry name" value="SOS1_NGEF_PH"/>
</dbReference>
<evidence type="ECO:0000259" key="6">
    <source>
        <dbReference type="PROSITE" id="PS50178"/>
    </source>
</evidence>
<evidence type="ECO:0000256" key="3">
    <source>
        <dbReference type="ARBA" id="ARBA00022833"/>
    </source>
</evidence>
<dbReference type="GO" id="GO:0008333">
    <property type="term" value="P:endosome to lysosome transport"/>
    <property type="evidence" value="ECO:0007669"/>
    <property type="project" value="TreeGrafter"/>
</dbReference>
<dbReference type="GO" id="GO:0005769">
    <property type="term" value="C:early endosome"/>
    <property type="evidence" value="ECO:0007669"/>
    <property type="project" value="TreeGrafter"/>
</dbReference>
<dbReference type="EMBL" id="LR789080">
    <property type="protein sequence ID" value="CAB3264942.1"/>
    <property type="molecule type" value="mRNA"/>
</dbReference>
<evidence type="ECO:0000256" key="1">
    <source>
        <dbReference type="ARBA" id="ARBA00022723"/>
    </source>
</evidence>
<dbReference type="InterPro" id="IPR011011">
    <property type="entry name" value="Znf_FYVE_PHD"/>
</dbReference>
<reference evidence="7" key="1">
    <citation type="submission" date="2020-04" db="EMBL/GenBank/DDBJ databases">
        <authorList>
            <person name="Neveu A P."/>
        </authorList>
    </citation>
    <scope>NUCLEOTIDE SEQUENCE</scope>
    <source>
        <tissue evidence="7">Whole embryo</tissue>
    </source>
</reference>
<dbReference type="InterPro" id="IPR001849">
    <property type="entry name" value="PH_domain"/>
</dbReference>
<dbReference type="InterPro" id="IPR017455">
    <property type="entry name" value="Znf_FYVE-rel"/>
</dbReference>
<evidence type="ECO:0000256" key="4">
    <source>
        <dbReference type="PROSITE-ProRule" id="PRU00091"/>
    </source>
</evidence>
<gene>
    <name evidence="7" type="primary">Plekhf2-001</name>
</gene>
<keyword evidence="3" id="KW-0862">Zinc</keyword>
<dbReference type="PANTHER" id="PTHR46280:SF3">
    <property type="entry name" value="PLECKSTRIN HOMOLOGY DOMAIN-CONTAINING FAMILY F MEMBER 1 HOMOLOG"/>
    <property type="match status" value="1"/>
</dbReference>
<dbReference type="InterPro" id="IPR051765">
    <property type="entry name" value="PH_domain-containing_F"/>
</dbReference>
<dbReference type="CDD" id="cd01218">
    <property type="entry name" value="PH_Phafin2-like"/>
    <property type="match status" value="1"/>
</dbReference>
<dbReference type="SMART" id="SM00064">
    <property type="entry name" value="FYVE"/>
    <property type="match status" value="1"/>
</dbReference>
<dbReference type="Pfam" id="PF22697">
    <property type="entry name" value="SOS1_NGEF_PH"/>
    <property type="match status" value="1"/>
</dbReference>
<dbReference type="FunFam" id="2.30.29.30:FF:000167">
    <property type="entry name" value="Pleckstrin homology domain-containing family F member 2"/>
    <property type="match status" value="1"/>
</dbReference>
<sequence length="263" mass="29487">MLDRLANTDINARRISHVETCFGSSGKSLANPSRVLVGEGVLTKLCRKKPKQRQFFLFNDIIVYGNIVIAKKRYNKQHILVLKHVRVEEIPDNSSSVEVNDGNDLRNGWLIISPSKTFAVYAQTPMEKQEWMTHMNRCIEEERRKAGMAGNVLESAPAWVPDAEAEECMRCHKTHFSTIQRRHHCRKCGYVVCNSCSSNKAIIQHQSAKPLRVCDVCYDVVTNPSTTSVTSSNTKSVALFSMPRQIGAIADSSDSDDGNDTNQ</sequence>
<evidence type="ECO:0000256" key="2">
    <source>
        <dbReference type="ARBA" id="ARBA00022771"/>
    </source>
</evidence>
<dbReference type="InterPro" id="IPR011993">
    <property type="entry name" value="PH-like_dom_sf"/>
</dbReference>
<dbReference type="PANTHER" id="PTHR46280">
    <property type="entry name" value="PLECKSTRIN HOMOLOGY DOMAIN-CONTAINING FAMILY F MEMBER 2-RELATED"/>
    <property type="match status" value="1"/>
</dbReference>
<name>A0A6F9DNB5_9ASCI</name>
<dbReference type="InterPro" id="IPR013083">
    <property type="entry name" value="Znf_RING/FYVE/PHD"/>
</dbReference>
<dbReference type="SMART" id="SM00233">
    <property type="entry name" value="PH"/>
    <property type="match status" value="1"/>
</dbReference>